<evidence type="ECO:0000313" key="14">
    <source>
        <dbReference type="Proteomes" id="UP001519272"/>
    </source>
</evidence>
<dbReference type="PANTHER" id="PTHR46173:SF1">
    <property type="entry name" value="CCA TRNA NUCLEOTIDYLTRANSFERASE 1, MITOCHONDRIAL"/>
    <property type="match status" value="1"/>
</dbReference>
<dbReference type="EC" id="3.1.3.-" evidence="13"/>
<feature type="domain" description="CCA-adding enzyme C-terminal" evidence="12">
    <location>
        <begin position="265"/>
        <end position="415"/>
    </location>
</feature>
<evidence type="ECO:0000256" key="4">
    <source>
        <dbReference type="ARBA" id="ARBA00022695"/>
    </source>
</evidence>
<evidence type="ECO:0000256" key="5">
    <source>
        <dbReference type="ARBA" id="ARBA00022723"/>
    </source>
</evidence>
<evidence type="ECO:0000256" key="6">
    <source>
        <dbReference type="ARBA" id="ARBA00022741"/>
    </source>
</evidence>
<evidence type="ECO:0000259" key="12">
    <source>
        <dbReference type="Pfam" id="PF13735"/>
    </source>
</evidence>
<feature type="domain" description="tRNA nucleotidyltransferase/poly(A) polymerase RNA and SrmB- binding" evidence="11">
    <location>
        <begin position="193"/>
        <end position="235"/>
    </location>
</feature>
<dbReference type="InterPro" id="IPR032828">
    <property type="entry name" value="PolyA_RNA-bd"/>
</dbReference>
<dbReference type="InterPro" id="IPR002646">
    <property type="entry name" value="PolA_pol_head_dom"/>
</dbReference>
<keyword evidence="13" id="KW-0378">Hydrolase</keyword>
<protein>
    <submittedName>
        <fullName evidence="13">tRNA nucleotidyltransferase (CCA-adding enzyme)</fullName>
        <ecNumber evidence="13">2.7.7.72</ecNumber>
        <ecNumber evidence="13">3.1.3.-</ecNumber>
        <ecNumber evidence="13">3.1.4.-</ecNumber>
    </submittedName>
</protein>
<dbReference type="Gene3D" id="3.30.460.10">
    <property type="entry name" value="Beta Polymerase, domain 2"/>
    <property type="match status" value="1"/>
</dbReference>
<keyword evidence="6" id="KW-0547">Nucleotide-binding</keyword>
<comment type="cofactor">
    <cofactor evidence="1">
        <name>Mg(2+)</name>
        <dbReference type="ChEBI" id="CHEBI:18420"/>
    </cofactor>
</comment>
<keyword evidence="14" id="KW-1185">Reference proteome</keyword>
<dbReference type="RefSeq" id="WP_210091284.1">
    <property type="nucleotide sequence ID" value="NZ_JAGGKG010000032.1"/>
</dbReference>
<dbReference type="EC" id="2.7.7.72" evidence="13"/>
<evidence type="ECO:0000256" key="8">
    <source>
        <dbReference type="ARBA" id="ARBA00022884"/>
    </source>
</evidence>
<dbReference type="SUPFAM" id="SSF81301">
    <property type="entry name" value="Nucleotidyltransferase"/>
    <property type="match status" value="1"/>
</dbReference>
<evidence type="ECO:0000256" key="7">
    <source>
        <dbReference type="ARBA" id="ARBA00022842"/>
    </source>
</evidence>
<keyword evidence="4 13" id="KW-0548">Nucleotidyltransferase</keyword>
<dbReference type="Proteomes" id="UP001519272">
    <property type="component" value="Unassembled WGS sequence"/>
</dbReference>
<evidence type="ECO:0000256" key="3">
    <source>
        <dbReference type="ARBA" id="ARBA00022694"/>
    </source>
</evidence>
<keyword evidence="3" id="KW-0819">tRNA processing</keyword>
<evidence type="ECO:0000256" key="1">
    <source>
        <dbReference type="ARBA" id="ARBA00001946"/>
    </source>
</evidence>
<keyword evidence="2 9" id="KW-0808">Transferase</keyword>
<comment type="caution">
    <text evidence="13">The sequence shown here is derived from an EMBL/GenBank/DDBJ whole genome shotgun (WGS) entry which is preliminary data.</text>
</comment>
<dbReference type="Gene3D" id="1.10.3090.10">
    <property type="entry name" value="cca-adding enzyme, domain 2"/>
    <property type="match status" value="1"/>
</dbReference>
<dbReference type="GO" id="GO:0016787">
    <property type="term" value="F:hydrolase activity"/>
    <property type="evidence" value="ECO:0007669"/>
    <property type="project" value="UniProtKB-KW"/>
</dbReference>
<accession>A0ABS4FYQ5</accession>
<dbReference type="EC" id="3.1.4.-" evidence="13"/>
<evidence type="ECO:0000256" key="9">
    <source>
        <dbReference type="RuleBase" id="RU003953"/>
    </source>
</evidence>
<organism evidence="13 14">
    <name type="scientific">Paenibacillus turicensis</name>
    <dbReference type="NCBI Taxonomy" id="160487"/>
    <lineage>
        <taxon>Bacteria</taxon>
        <taxon>Bacillati</taxon>
        <taxon>Bacillota</taxon>
        <taxon>Bacilli</taxon>
        <taxon>Bacillales</taxon>
        <taxon>Paenibacillaceae</taxon>
        <taxon>Paenibacillus</taxon>
    </lineage>
</organism>
<dbReference type="SUPFAM" id="SSF81891">
    <property type="entry name" value="Poly A polymerase C-terminal region-like"/>
    <property type="match status" value="1"/>
</dbReference>
<dbReference type="GO" id="GO:0004810">
    <property type="term" value="F:CCA tRNA nucleotidyltransferase activity"/>
    <property type="evidence" value="ECO:0007669"/>
    <property type="project" value="UniProtKB-EC"/>
</dbReference>
<comment type="similarity">
    <text evidence="9">Belongs to the tRNA nucleotidyltransferase/poly(A) polymerase family.</text>
</comment>
<feature type="domain" description="Poly A polymerase head" evidence="10">
    <location>
        <begin position="33"/>
        <end position="153"/>
    </location>
</feature>
<keyword evidence="8 9" id="KW-0694">RNA-binding</keyword>
<evidence type="ECO:0000313" key="13">
    <source>
        <dbReference type="EMBL" id="MBP1907706.1"/>
    </source>
</evidence>
<dbReference type="Gene3D" id="1.10.246.80">
    <property type="match status" value="1"/>
</dbReference>
<dbReference type="CDD" id="cd05398">
    <property type="entry name" value="NT_ClassII-CCAase"/>
    <property type="match status" value="1"/>
</dbReference>
<dbReference type="Pfam" id="PF01743">
    <property type="entry name" value="PolyA_pol"/>
    <property type="match status" value="1"/>
</dbReference>
<dbReference type="NCBIfam" id="NF009814">
    <property type="entry name" value="PRK13299.1"/>
    <property type="match status" value="1"/>
</dbReference>
<gene>
    <name evidence="13" type="ORF">J2Z32_004387</name>
</gene>
<dbReference type="Pfam" id="PF13735">
    <property type="entry name" value="tRNA_NucTran2_2"/>
    <property type="match status" value="1"/>
</dbReference>
<dbReference type="EMBL" id="JAGGKG010000032">
    <property type="protein sequence ID" value="MBP1907706.1"/>
    <property type="molecule type" value="Genomic_DNA"/>
</dbReference>
<proteinExistence type="inferred from homology"/>
<keyword evidence="5" id="KW-0479">Metal-binding</keyword>
<evidence type="ECO:0000256" key="2">
    <source>
        <dbReference type="ARBA" id="ARBA00022679"/>
    </source>
</evidence>
<dbReference type="InterPro" id="IPR050264">
    <property type="entry name" value="Bact_CCA-adding_enz_type3_sf"/>
</dbReference>
<dbReference type="Pfam" id="PF12627">
    <property type="entry name" value="PolyA_pol_RNAbd"/>
    <property type="match status" value="1"/>
</dbReference>
<evidence type="ECO:0000259" key="10">
    <source>
        <dbReference type="Pfam" id="PF01743"/>
    </source>
</evidence>
<evidence type="ECO:0000259" key="11">
    <source>
        <dbReference type="Pfam" id="PF12627"/>
    </source>
</evidence>
<dbReference type="InterPro" id="IPR043519">
    <property type="entry name" value="NT_sf"/>
</dbReference>
<sequence>MTINNSWTQVDPLMQAQGELVLRKLVDAGYPSYFVGGCVRDELMSRPVHDMDIASSATPEQVIALFDHVIPTGLQHGTVTVLMENIFHFEVTTFRTESTYGDHRRPSSVQFVSDITEDLQRRDFTMNAIARDVNGELTDPFGGAKDIESKTLRCVGLASERFDEDALRMLRAVRFASVFSFRPVKSLWAGLLAEKAKLKYIAIERVRAELTRVVLGPDPLYGLALIKRSGLYHYFKAPMSWSGYINEDLLNMLPIVPTDCALIRWSLLLQGLGYSSSQSLDLMKSWTFSNEEAEGTSKLILFDELWHEKLAKNQDLEAQRRSWIKLELELGKQSSEDWLKREKLLQSTGRYEQLLAWHEEIKIYAPHELCITGKDVLETTQKQGGPWLGQFLKKVTYLVAVGDLSNEKEMLLDAANKEVIQNGI</sequence>
<dbReference type="InterPro" id="IPR032810">
    <property type="entry name" value="CCA-adding_enz_C"/>
</dbReference>
<dbReference type="PANTHER" id="PTHR46173">
    <property type="entry name" value="CCA TRNA NUCLEOTIDYLTRANSFERASE 1, MITOCHONDRIAL"/>
    <property type="match status" value="1"/>
</dbReference>
<keyword evidence="7" id="KW-0460">Magnesium</keyword>
<name>A0ABS4FYQ5_9BACL</name>
<reference evidence="13 14" key="1">
    <citation type="submission" date="2021-03" db="EMBL/GenBank/DDBJ databases">
        <title>Genomic Encyclopedia of Type Strains, Phase IV (KMG-IV): sequencing the most valuable type-strain genomes for metagenomic binning, comparative biology and taxonomic classification.</title>
        <authorList>
            <person name="Goeker M."/>
        </authorList>
    </citation>
    <scope>NUCLEOTIDE SEQUENCE [LARGE SCALE GENOMIC DNA]</scope>
    <source>
        <strain evidence="13 14">DSM 14349</strain>
    </source>
</reference>